<keyword evidence="2" id="KW-1185">Reference proteome</keyword>
<evidence type="ECO:0000313" key="2">
    <source>
        <dbReference type="Proteomes" id="UP001303046"/>
    </source>
</evidence>
<protein>
    <submittedName>
        <fullName evidence="1">Uncharacterized protein</fullName>
    </submittedName>
</protein>
<sequence>MFPVISSGMLVRLVRTYGALEASAHTGLPGELATDLKELLDDTVGIPTTIQIRMASVFTCILLSVLTVSQAQVAVNGPFFGRYYAAAKPMLTPGFAQVGVPMVAAAPAPVFSAPVPAPAPVLAAPVAAPVYSAPVMAAPVRPVFAAPAVAPVAMAAPVARPFVAAAPPAIMASPALAPVPSVAVPPPAPVMAAPAYAPAPVMAAPAYAPAPVMAAPAYAPAPVVAAAPFAAPVIPAYAPFIRTPYFIGSNKSKN</sequence>
<comment type="caution">
    <text evidence="1">The sequence shown here is derived from an EMBL/GenBank/DDBJ whole genome shotgun (WGS) entry which is preliminary data.</text>
</comment>
<dbReference type="EMBL" id="JAVFWL010000005">
    <property type="protein sequence ID" value="KAK6753302.1"/>
    <property type="molecule type" value="Genomic_DNA"/>
</dbReference>
<organism evidence="1 2">
    <name type="scientific">Necator americanus</name>
    <name type="common">Human hookworm</name>
    <dbReference type="NCBI Taxonomy" id="51031"/>
    <lineage>
        <taxon>Eukaryota</taxon>
        <taxon>Metazoa</taxon>
        <taxon>Ecdysozoa</taxon>
        <taxon>Nematoda</taxon>
        <taxon>Chromadorea</taxon>
        <taxon>Rhabditida</taxon>
        <taxon>Rhabditina</taxon>
        <taxon>Rhabditomorpha</taxon>
        <taxon>Strongyloidea</taxon>
        <taxon>Ancylostomatidae</taxon>
        <taxon>Bunostominae</taxon>
        <taxon>Necator</taxon>
    </lineage>
</organism>
<accession>A0ABR1DS96</accession>
<reference evidence="1 2" key="1">
    <citation type="submission" date="2023-08" db="EMBL/GenBank/DDBJ databases">
        <title>A Necator americanus chromosomal reference genome.</title>
        <authorList>
            <person name="Ilik V."/>
            <person name="Petrzelkova K.J."/>
            <person name="Pardy F."/>
            <person name="Fuh T."/>
            <person name="Niatou-Singa F.S."/>
            <person name="Gouil Q."/>
            <person name="Baker L."/>
            <person name="Ritchie M.E."/>
            <person name="Jex A.R."/>
            <person name="Gazzola D."/>
            <person name="Li H."/>
            <person name="Toshio Fujiwara R."/>
            <person name="Zhan B."/>
            <person name="Aroian R.V."/>
            <person name="Pafco B."/>
            <person name="Schwarz E.M."/>
        </authorList>
    </citation>
    <scope>NUCLEOTIDE SEQUENCE [LARGE SCALE GENOMIC DNA]</scope>
    <source>
        <strain evidence="1 2">Aroian</strain>
        <tissue evidence="1">Whole animal</tissue>
    </source>
</reference>
<dbReference type="Proteomes" id="UP001303046">
    <property type="component" value="Unassembled WGS sequence"/>
</dbReference>
<dbReference type="PANTHER" id="PTHR40351">
    <property type="entry name" value="PROTEIN CBG19323"/>
    <property type="match status" value="1"/>
</dbReference>
<evidence type="ECO:0000313" key="1">
    <source>
        <dbReference type="EMBL" id="KAK6753302.1"/>
    </source>
</evidence>
<proteinExistence type="predicted"/>
<dbReference type="PANTHER" id="PTHR40351:SF2">
    <property type="entry name" value="INTRINSICALLY DISORDERED PROTEIN, CLASS C"/>
    <property type="match status" value="1"/>
</dbReference>
<name>A0ABR1DS96_NECAM</name>
<gene>
    <name evidence="1" type="primary">Necator_chrV.g17517</name>
    <name evidence="1" type="ORF">RB195_012727</name>
</gene>